<protein>
    <submittedName>
        <fullName evidence="2">Uncharacterized protein</fullName>
    </submittedName>
</protein>
<evidence type="ECO:0000256" key="1">
    <source>
        <dbReference type="SAM" id="Phobius"/>
    </source>
</evidence>
<keyword evidence="1" id="KW-0472">Membrane</keyword>
<dbReference type="STRING" id="1367477.N288_15310"/>
<evidence type="ECO:0000313" key="3">
    <source>
        <dbReference type="Proteomes" id="UP000017805"/>
    </source>
</evidence>
<evidence type="ECO:0000313" key="2">
    <source>
        <dbReference type="EMBL" id="AGX04962.1"/>
    </source>
</evidence>
<keyword evidence="1" id="KW-1133">Transmembrane helix</keyword>
<reference evidence="2 3" key="1">
    <citation type="submission" date="2013-07" db="EMBL/GenBank/DDBJ databases">
        <title>Complete genome sequence of Bacillus infantis NRRL B-14911 that has potential to induce cardiac disease by antigenic mimicry.</title>
        <authorList>
            <person name="Massilamany C."/>
            <person name="Smith T.P.L."/>
            <person name="Loy J.D."/>
            <person name="Barletta R."/>
            <person name="Reddy J."/>
        </authorList>
    </citation>
    <scope>NUCLEOTIDE SEQUENCE [LARGE SCALE GENOMIC DNA]</scope>
    <source>
        <strain evidence="2 3">NRRL B-14911</strain>
    </source>
</reference>
<proteinExistence type="predicted"/>
<keyword evidence="3" id="KW-1185">Reference proteome</keyword>
<dbReference type="Proteomes" id="UP000017805">
    <property type="component" value="Chromosome"/>
</dbReference>
<dbReference type="GeneID" id="97350112"/>
<gene>
    <name evidence="2" type="ORF">N288_15310</name>
</gene>
<accession>U5LEC7</accession>
<dbReference type="RefSeq" id="WP_022544035.1">
    <property type="nucleotide sequence ID" value="NC_022524.1"/>
</dbReference>
<organism evidence="2 3">
    <name type="scientific">Bacillus infantis NRRL B-14911</name>
    <dbReference type="NCBI Taxonomy" id="1367477"/>
    <lineage>
        <taxon>Bacteria</taxon>
        <taxon>Bacillati</taxon>
        <taxon>Bacillota</taxon>
        <taxon>Bacilli</taxon>
        <taxon>Bacillales</taxon>
        <taxon>Bacillaceae</taxon>
        <taxon>Bacillus</taxon>
    </lineage>
</organism>
<dbReference type="HOGENOM" id="CLU_3284983_0_0_9"/>
<dbReference type="EMBL" id="CP006643">
    <property type="protein sequence ID" value="AGX04962.1"/>
    <property type="molecule type" value="Genomic_DNA"/>
</dbReference>
<keyword evidence="1" id="KW-0812">Transmembrane</keyword>
<dbReference type="AlphaFoldDB" id="U5LEC7"/>
<sequence>MKKWAISAAVYLLLVICGYYLYDTLIAEPPAEPEHGHQSD</sequence>
<dbReference type="KEGG" id="bif:N288_15310"/>
<name>U5LEC7_9BACI</name>
<feature type="transmembrane region" description="Helical" evidence="1">
    <location>
        <begin position="5"/>
        <end position="22"/>
    </location>
</feature>